<evidence type="ECO:0008006" key="3">
    <source>
        <dbReference type="Google" id="ProtNLM"/>
    </source>
</evidence>
<keyword evidence="2" id="KW-1185">Reference proteome</keyword>
<protein>
    <recommendedName>
        <fullName evidence="3">Lipoprotein</fullName>
    </recommendedName>
</protein>
<organism evidence="1 2">
    <name type="scientific">Carboxylicivirga linearis</name>
    <dbReference type="NCBI Taxonomy" id="1628157"/>
    <lineage>
        <taxon>Bacteria</taxon>
        <taxon>Pseudomonadati</taxon>
        <taxon>Bacteroidota</taxon>
        <taxon>Bacteroidia</taxon>
        <taxon>Marinilabiliales</taxon>
        <taxon>Marinilabiliaceae</taxon>
        <taxon>Carboxylicivirga</taxon>
    </lineage>
</organism>
<gene>
    <name evidence="1" type="ORF">KEM10_16145</name>
</gene>
<dbReference type="Gene3D" id="2.20.110.10">
    <property type="entry name" value="Histone H3 K4-specific methyltransferase SET7/9 N-terminal domain"/>
    <property type="match status" value="1"/>
</dbReference>
<comment type="caution">
    <text evidence="1">The sequence shown here is derived from an EMBL/GenBank/DDBJ whole genome shotgun (WGS) entry which is preliminary data.</text>
</comment>
<name>A0ABS5JY15_9BACT</name>
<proteinExistence type="predicted"/>
<dbReference type="Proteomes" id="UP000708576">
    <property type="component" value="Unassembled WGS sequence"/>
</dbReference>
<reference evidence="1 2" key="1">
    <citation type="journal article" date="2015" name="Int. J. Syst. Evol. Microbiol.">
        <title>Carboxylicivirga linearis sp. nov., isolated from a sea cucumber culture pond.</title>
        <authorList>
            <person name="Wang F.Q."/>
            <person name="Zhou Y.X."/>
            <person name="Lin X.Z."/>
            <person name="Chen G.J."/>
            <person name="Du Z.J."/>
        </authorList>
    </citation>
    <scope>NUCLEOTIDE SEQUENCE [LARGE SCALE GENOMIC DNA]</scope>
    <source>
        <strain evidence="1 2">FB218</strain>
    </source>
</reference>
<dbReference type="PROSITE" id="PS51257">
    <property type="entry name" value="PROKAR_LIPOPROTEIN"/>
    <property type="match status" value="1"/>
</dbReference>
<dbReference type="EMBL" id="JAGUCO010000015">
    <property type="protein sequence ID" value="MBS2099822.1"/>
    <property type="molecule type" value="Genomic_DNA"/>
</dbReference>
<evidence type="ECO:0000313" key="1">
    <source>
        <dbReference type="EMBL" id="MBS2099822.1"/>
    </source>
</evidence>
<evidence type="ECO:0000313" key="2">
    <source>
        <dbReference type="Proteomes" id="UP000708576"/>
    </source>
</evidence>
<dbReference type="SUPFAM" id="SSF82185">
    <property type="entry name" value="Histone H3 K4-specific methyltransferase SET7/9 N-terminal domain"/>
    <property type="match status" value="1"/>
</dbReference>
<dbReference type="RefSeq" id="WP_212217063.1">
    <property type="nucleotide sequence ID" value="NZ_JAGUCO010000015.1"/>
</dbReference>
<accession>A0ABS5JY15</accession>
<sequence>MKLALFCVVLIGIIFFSCTEKGKPLHEYDSNGVLIKSTYFTDSLPSKIIKFQNDTIIEVIHLDKKNEKHGICYKKNLGEGYYKETNYIHGQKHGNVHVMFDDGSRIVQPFNHGEVHGVEYFYNSSGNIDSEIFWIMGKPILEKEITYLSRGDKLYCTAFENRKAMQQIEIVIDQNKTMEFYNLLEINDSGHITKKVPVGNLDIIDNTIDTTSIHNAYHYVDMPDTIYFGDTLIAKIKIPIPNINECIMKLKVGELKNDLSLEAGYNEYTFEKNSLEVELPIDNYEVGYNLITGYVQLEKDDILIMTNLLFEDFIVLPTK</sequence>